<gene>
    <name evidence="2" type="ORF">SCF082_LOCUS33571</name>
</gene>
<evidence type="ECO:0000313" key="3">
    <source>
        <dbReference type="Proteomes" id="UP001642464"/>
    </source>
</evidence>
<dbReference type="Proteomes" id="UP001642464">
    <property type="component" value="Unassembled WGS sequence"/>
</dbReference>
<accession>A0ABP0NTE7</accession>
<organism evidence="2 3">
    <name type="scientific">Durusdinium trenchii</name>
    <dbReference type="NCBI Taxonomy" id="1381693"/>
    <lineage>
        <taxon>Eukaryota</taxon>
        <taxon>Sar</taxon>
        <taxon>Alveolata</taxon>
        <taxon>Dinophyceae</taxon>
        <taxon>Suessiales</taxon>
        <taxon>Symbiodiniaceae</taxon>
        <taxon>Durusdinium</taxon>
    </lineage>
</organism>
<feature type="region of interest" description="Disordered" evidence="1">
    <location>
        <begin position="76"/>
        <end position="100"/>
    </location>
</feature>
<dbReference type="EMBL" id="CAXAMM010030001">
    <property type="protein sequence ID" value="CAK9065720.1"/>
    <property type="molecule type" value="Genomic_DNA"/>
</dbReference>
<evidence type="ECO:0000256" key="1">
    <source>
        <dbReference type="SAM" id="MobiDB-lite"/>
    </source>
</evidence>
<name>A0ABP0NTE7_9DINO</name>
<comment type="caution">
    <text evidence="2">The sequence shown here is derived from an EMBL/GenBank/DDBJ whole genome shotgun (WGS) entry which is preliminary data.</text>
</comment>
<proteinExistence type="predicted"/>
<keyword evidence="3" id="KW-1185">Reference proteome</keyword>
<sequence length="501" mass="53137">MSQAYVQHCMHVGIPWVEPALEARDADACSPLALKPLLSPAPTLLYMAEPVQTYVSNDGKETSVETPALVPNMVEETSEPPALVPKTGEETHPEPPAHVPETVETNAELPAHVPETKEAAPPPVTEPLSASTGAMKDTPSSRTGAYLKSVGNSRRTSAETIQAALLAMKPGACGQDELMAELLNLHRAVHAQHQQPNEATKDTSEKVPAAEPALVLAPAPSIAEAATIPADTGLLPPQSPAMLTGYPAAEGSGEERLGWGVTLHVDLPPADTKPPAAAPAAVKAVPSMPEPTPKAAPPPVVAPSPVEPVAPAAVKAEKTMPDPIPKAAPPPVVDPSPVEAMEPTAATPPAEIAVPFADAVVPTTAPDVQAQLDALRVGLKPGQMDKLDHKIRRHVMSVQSEDLLQAWKDKDQRQKLKATWLETGSLDEVDACATQLRSLAVKQKNVEKPVTKKMLAEVYHWDECFGCIQDVSTCMQCWWQCCLAMKNYHITCAHADEILGP</sequence>
<protein>
    <submittedName>
        <fullName evidence="2">Uncharacterized protein</fullName>
    </submittedName>
</protein>
<feature type="region of interest" description="Disordered" evidence="1">
    <location>
        <begin position="113"/>
        <end position="151"/>
    </location>
</feature>
<feature type="compositionally biased region" description="Polar residues" evidence="1">
    <location>
        <begin position="128"/>
        <end position="143"/>
    </location>
</feature>
<evidence type="ECO:0000313" key="2">
    <source>
        <dbReference type="EMBL" id="CAK9065720.1"/>
    </source>
</evidence>
<reference evidence="2 3" key="1">
    <citation type="submission" date="2024-02" db="EMBL/GenBank/DDBJ databases">
        <authorList>
            <person name="Chen Y."/>
            <person name="Shah S."/>
            <person name="Dougan E. K."/>
            <person name="Thang M."/>
            <person name="Chan C."/>
        </authorList>
    </citation>
    <scope>NUCLEOTIDE SEQUENCE [LARGE SCALE GENOMIC DNA]</scope>
</reference>